<gene>
    <name evidence="2" type="ORF">O4213_01755</name>
</gene>
<protein>
    <recommendedName>
        <fullName evidence="4">Secreted protein</fullName>
    </recommendedName>
</protein>
<dbReference type="Proteomes" id="UP001067235">
    <property type="component" value="Unassembled WGS sequence"/>
</dbReference>
<keyword evidence="1" id="KW-0732">Signal</keyword>
<accession>A0ABT4MNW7</accession>
<keyword evidence="3" id="KW-1185">Reference proteome</keyword>
<organism evidence="2 3">
    <name type="scientific">Gordonia rubripertincta</name>
    <name type="common">Rhodococcus corallinus</name>
    <dbReference type="NCBI Taxonomy" id="36822"/>
    <lineage>
        <taxon>Bacteria</taxon>
        <taxon>Bacillati</taxon>
        <taxon>Actinomycetota</taxon>
        <taxon>Actinomycetes</taxon>
        <taxon>Mycobacteriales</taxon>
        <taxon>Gordoniaceae</taxon>
        <taxon>Gordonia</taxon>
    </lineage>
</organism>
<comment type="caution">
    <text evidence="2">The sequence shown here is derived from an EMBL/GenBank/DDBJ whole genome shotgun (WGS) entry which is preliminary data.</text>
</comment>
<reference evidence="2" key="1">
    <citation type="submission" date="2022-12" db="EMBL/GenBank/DDBJ databases">
        <authorList>
            <person name="Krivoruchko A.V."/>
            <person name="Elkin A."/>
        </authorList>
    </citation>
    <scope>NUCLEOTIDE SEQUENCE</scope>
    <source>
        <strain evidence="2">IEGM 1388</strain>
    </source>
</reference>
<evidence type="ECO:0008006" key="4">
    <source>
        <dbReference type="Google" id="ProtNLM"/>
    </source>
</evidence>
<proteinExistence type="predicted"/>
<evidence type="ECO:0000313" key="2">
    <source>
        <dbReference type="EMBL" id="MCZ4548690.1"/>
    </source>
</evidence>
<name>A0ABT4MNW7_GORRU</name>
<evidence type="ECO:0000313" key="3">
    <source>
        <dbReference type="Proteomes" id="UP001067235"/>
    </source>
</evidence>
<feature type="signal peptide" evidence="1">
    <location>
        <begin position="1"/>
        <end position="28"/>
    </location>
</feature>
<dbReference type="EMBL" id="JAPWIE010000001">
    <property type="protein sequence ID" value="MCZ4548690.1"/>
    <property type="molecule type" value="Genomic_DNA"/>
</dbReference>
<feature type="chain" id="PRO_5045563950" description="Secreted protein" evidence="1">
    <location>
        <begin position="29"/>
        <end position="291"/>
    </location>
</feature>
<evidence type="ECO:0000256" key="1">
    <source>
        <dbReference type="SAM" id="SignalP"/>
    </source>
</evidence>
<sequence>MPNQPLIRRGVVALAIAASAAVMSPALAVADPVPPADLTLTAPTSVPADKALSAAIAQLQKTRVDPEALAAAKAILGVGSQLPTTMPVKSEVAAPTATPAASPTDVLTLLAEANSALRQMGIQSFINPSVAFNCTEPTPDNPFGLLPAVGGAVPGPFFLPGLKLPAAIDANLVKDGETLFGFVPSGITKDGAASGMQVAWFNVNTLQGGFADMAPVGTTLVDIWMKKVPDNPFKGQIKAALTTFANRLSVPGSRLAPVKTGNGTVLSAVFGTVENGNRSCFFLPMIGITQA</sequence>
<dbReference type="RefSeq" id="WP_301569184.1">
    <property type="nucleotide sequence ID" value="NZ_JAPWIE010000001.1"/>
</dbReference>